<organism evidence="3 4">
    <name type="scientific">Vibrio penaeicida</name>
    <dbReference type="NCBI Taxonomy" id="104609"/>
    <lineage>
        <taxon>Bacteria</taxon>
        <taxon>Pseudomonadati</taxon>
        <taxon>Pseudomonadota</taxon>
        <taxon>Gammaproteobacteria</taxon>
        <taxon>Vibrionales</taxon>
        <taxon>Vibrionaceae</taxon>
        <taxon>Vibrio</taxon>
    </lineage>
</organism>
<keyword evidence="1" id="KW-0812">Transmembrane</keyword>
<keyword evidence="1" id="KW-1133">Transmembrane helix</keyword>
<gene>
    <name evidence="3" type="ORF">GCM10007932_57000</name>
</gene>
<comment type="caution">
    <text evidence="3">The sequence shown here is derived from an EMBL/GenBank/DDBJ whole genome shotgun (WGS) entry which is preliminary data.</text>
</comment>
<name>A0AAV5P419_9VIBR</name>
<feature type="transmembrane region" description="Helical" evidence="1">
    <location>
        <begin position="157"/>
        <end position="175"/>
    </location>
</feature>
<dbReference type="Proteomes" id="UP001156690">
    <property type="component" value="Unassembled WGS sequence"/>
</dbReference>
<dbReference type="PROSITE" id="PS50887">
    <property type="entry name" value="GGDEF"/>
    <property type="match status" value="1"/>
</dbReference>
<feature type="transmembrane region" description="Helical" evidence="1">
    <location>
        <begin position="24"/>
        <end position="43"/>
    </location>
</feature>
<dbReference type="Pfam" id="PF00990">
    <property type="entry name" value="GGDEF"/>
    <property type="match status" value="1"/>
</dbReference>
<dbReference type="CDD" id="cd01949">
    <property type="entry name" value="GGDEF"/>
    <property type="match status" value="1"/>
</dbReference>
<feature type="domain" description="GGDEF" evidence="2">
    <location>
        <begin position="224"/>
        <end position="365"/>
    </location>
</feature>
<dbReference type="InterPro" id="IPR029787">
    <property type="entry name" value="Nucleotide_cyclase"/>
</dbReference>
<feature type="transmembrane region" description="Helical" evidence="1">
    <location>
        <begin position="49"/>
        <end position="68"/>
    </location>
</feature>
<sequence>MYNMAGRKLEEMADVRLLRRKRTLIVLSVIVFILLSVFGFLSISNGDHFQGSINYISALVVFSNLALFLSRGHYTKAAHVLTLVLVTHAIVLILTGGLSKSSVYWIYPILATIIFVNSVRGAVLATTSFFVFCIVAFTSPNFPYLSADYSEFSVGRFLTSMLAFLAICHYFAYQYCKTNHYVLSLYQEGIEDLAYRDALTGLANRWSFEKWAEPKLKELRHSSKIAALVFIDIDNFKEINDNFGHSVGDRVLQSFGQRLANNLRTKSRKDQKDEFSIARYAGDEFVVLLYDIPSAHVLESIIGRITSLFNDGYQVNNQVNYVTLSVGVSVYGQDAFELPELLRCADKAMYAAKCDGKNDYEFYHNIQSGNKKASNVKPFNRHGSALKEL</sequence>
<evidence type="ECO:0000256" key="1">
    <source>
        <dbReference type="SAM" id="Phobius"/>
    </source>
</evidence>
<evidence type="ECO:0000259" key="2">
    <source>
        <dbReference type="PROSITE" id="PS50887"/>
    </source>
</evidence>
<feature type="transmembrane region" description="Helical" evidence="1">
    <location>
        <begin position="104"/>
        <end position="137"/>
    </location>
</feature>
<dbReference type="InterPro" id="IPR052163">
    <property type="entry name" value="DGC-Regulatory_Protein"/>
</dbReference>
<evidence type="ECO:0000313" key="4">
    <source>
        <dbReference type="Proteomes" id="UP001156690"/>
    </source>
</evidence>
<reference evidence="4" key="1">
    <citation type="journal article" date="2019" name="Int. J. Syst. Evol. Microbiol.">
        <title>The Global Catalogue of Microorganisms (GCM) 10K type strain sequencing project: providing services to taxonomists for standard genome sequencing and annotation.</title>
        <authorList>
            <consortium name="The Broad Institute Genomics Platform"/>
            <consortium name="The Broad Institute Genome Sequencing Center for Infectious Disease"/>
            <person name="Wu L."/>
            <person name="Ma J."/>
        </authorList>
    </citation>
    <scope>NUCLEOTIDE SEQUENCE [LARGE SCALE GENOMIC DNA]</scope>
    <source>
        <strain evidence="4">NBRC 15640</strain>
    </source>
</reference>
<dbReference type="SMART" id="SM00267">
    <property type="entry name" value="GGDEF"/>
    <property type="match status" value="1"/>
</dbReference>
<dbReference type="EMBL" id="BSNX01000075">
    <property type="protein sequence ID" value="GLQ76337.1"/>
    <property type="molecule type" value="Genomic_DNA"/>
</dbReference>
<keyword evidence="4" id="KW-1185">Reference proteome</keyword>
<protein>
    <submittedName>
        <fullName evidence="3">GGDEF domain-containing protein</fullName>
    </submittedName>
</protein>
<keyword evidence="1" id="KW-0472">Membrane</keyword>
<dbReference type="RefSeq" id="WP_126607950.1">
    <property type="nucleotide sequence ID" value="NZ_AP025145.1"/>
</dbReference>
<dbReference type="InterPro" id="IPR043128">
    <property type="entry name" value="Rev_trsase/Diguanyl_cyclase"/>
</dbReference>
<evidence type="ECO:0000313" key="3">
    <source>
        <dbReference type="EMBL" id="GLQ76337.1"/>
    </source>
</evidence>
<dbReference type="InterPro" id="IPR000160">
    <property type="entry name" value="GGDEF_dom"/>
</dbReference>
<dbReference type="AlphaFoldDB" id="A0AAV5P419"/>
<dbReference type="NCBIfam" id="TIGR00254">
    <property type="entry name" value="GGDEF"/>
    <property type="match status" value="1"/>
</dbReference>
<proteinExistence type="predicted"/>
<dbReference type="PANTHER" id="PTHR46663">
    <property type="entry name" value="DIGUANYLATE CYCLASE DGCT-RELATED"/>
    <property type="match status" value="1"/>
</dbReference>
<accession>A0AAV5P419</accession>
<dbReference type="SUPFAM" id="SSF55073">
    <property type="entry name" value="Nucleotide cyclase"/>
    <property type="match status" value="1"/>
</dbReference>
<dbReference type="PANTHER" id="PTHR46663:SF3">
    <property type="entry name" value="SLL0267 PROTEIN"/>
    <property type="match status" value="1"/>
</dbReference>
<dbReference type="Gene3D" id="3.30.70.270">
    <property type="match status" value="1"/>
</dbReference>
<feature type="transmembrane region" description="Helical" evidence="1">
    <location>
        <begin position="80"/>
        <end position="98"/>
    </location>
</feature>